<dbReference type="SUPFAM" id="SSF53955">
    <property type="entry name" value="Lysozyme-like"/>
    <property type="match status" value="1"/>
</dbReference>
<accession>A0A944CC25</accession>
<dbReference type="EMBL" id="QTKU01000001">
    <property type="protein sequence ID" value="MBS8259714.1"/>
    <property type="molecule type" value="Genomic_DNA"/>
</dbReference>
<dbReference type="Proteomes" id="UP000705379">
    <property type="component" value="Unassembled WGS sequence"/>
</dbReference>
<evidence type="ECO:0000256" key="2">
    <source>
        <dbReference type="ARBA" id="ARBA00022529"/>
    </source>
</evidence>
<evidence type="ECO:0000256" key="4">
    <source>
        <dbReference type="ARBA" id="ARBA00022801"/>
    </source>
</evidence>
<dbReference type="GO" id="GO:0009253">
    <property type="term" value="P:peptidoglycan catabolic process"/>
    <property type="evidence" value="ECO:0007669"/>
    <property type="project" value="InterPro"/>
</dbReference>
<keyword evidence="7" id="KW-1133">Transmembrane helix</keyword>
<sequence length="266" mass="29426">MRRKPVRTPVLRKERTMSFISDWRRVAAVSLSFWMQVAGLLVLILPEIWFALTGQDYDPVFAWWTGVLLLLAGLIGRLWKQGVSGFLEWLRIVGVLVVCAFLALLFTAQAKAGSLSAAETLRIAVPFIAKEEGKRNKAYTDIVGVPTICYGSTRGVRLGMVMTDAQCLDLLRDEVAEYRVGLHGYFSKATRSGRLTAKRDAAYTSTAFNCGIRAIGRSTATRRLNAGDIRGACTALTWWNKAGGRVIRGLVNRRAREKVLCLAGLN</sequence>
<evidence type="ECO:0000256" key="5">
    <source>
        <dbReference type="ARBA" id="ARBA00023295"/>
    </source>
</evidence>
<gene>
    <name evidence="8" type="ORF">DYI23_05735</name>
</gene>
<dbReference type="AlphaFoldDB" id="A0A944CC25"/>
<comment type="similarity">
    <text evidence="6">Belongs to the glycosyl hydrolase 24 family.</text>
</comment>
<dbReference type="GO" id="GO:0003796">
    <property type="term" value="F:lysozyme activity"/>
    <property type="evidence" value="ECO:0007669"/>
    <property type="project" value="UniProtKB-EC"/>
</dbReference>
<evidence type="ECO:0000256" key="6">
    <source>
        <dbReference type="RuleBase" id="RU003788"/>
    </source>
</evidence>
<dbReference type="EC" id="3.2.1.17" evidence="6"/>
<proteinExistence type="inferred from homology"/>
<feature type="transmembrane region" description="Helical" evidence="7">
    <location>
        <begin position="61"/>
        <end position="79"/>
    </location>
</feature>
<comment type="catalytic activity">
    <reaction evidence="1 6">
        <text>Hydrolysis of (1-&gt;4)-beta-linkages between N-acetylmuramic acid and N-acetyl-D-glucosamine residues in a peptidoglycan and between N-acetyl-D-glucosamine residues in chitodextrins.</text>
        <dbReference type="EC" id="3.2.1.17"/>
    </reaction>
</comment>
<dbReference type="InterPro" id="IPR034690">
    <property type="entry name" value="Endolysin_T4_type"/>
</dbReference>
<dbReference type="GO" id="GO:0042742">
    <property type="term" value="P:defense response to bacterium"/>
    <property type="evidence" value="ECO:0007669"/>
    <property type="project" value="UniProtKB-KW"/>
</dbReference>
<reference evidence="8" key="2">
    <citation type="journal article" date="2021" name="Microorganisms">
        <title>Bacterial Dimethylsulfoniopropionate Biosynthesis in the East China Sea.</title>
        <authorList>
            <person name="Liu J."/>
            <person name="Zhang Y."/>
            <person name="Liu J."/>
            <person name="Zhong H."/>
            <person name="Williams B.T."/>
            <person name="Zheng Y."/>
            <person name="Curson A.R.J."/>
            <person name="Sun C."/>
            <person name="Sun H."/>
            <person name="Song D."/>
            <person name="Wagner Mackenzie B."/>
            <person name="Bermejo Martinez A."/>
            <person name="Todd J.D."/>
            <person name="Zhang X.H."/>
        </authorList>
    </citation>
    <scope>NUCLEOTIDE SEQUENCE</scope>
    <source>
        <strain evidence="8">AESS21</strain>
    </source>
</reference>
<feature type="transmembrane region" description="Helical" evidence="7">
    <location>
        <begin position="86"/>
        <end position="106"/>
    </location>
</feature>
<dbReference type="GO" id="GO:0016998">
    <property type="term" value="P:cell wall macromolecule catabolic process"/>
    <property type="evidence" value="ECO:0007669"/>
    <property type="project" value="InterPro"/>
</dbReference>
<keyword evidence="7" id="KW-0472">Membrane</keyword>
<dbReference type="PANTHER" id="PTHR38107:SF3">
    <property type="entry name" value="LYSOZYME RRRD-RELATED"/>
    <property type="match status" value="1"/>
</dbReference>
<dbReference type="CDD" id="cd16900">
    <property type="entry name" value="endolysin_R21-like"/>
    <property type="match status" value="1"/>
</dbReference>
<evidence type="ECO:0000313" key="9">
    <source>
        <dbReference type="Proteomes" id="UP000705379"/>
    </source>
</evidence>
<dbReference type="GO" id="GO:0031640">
    <property type="term" value="P:killing of cells of another organism"/>
    <property type="evidence" value="ECO:0007669"/>
    <property type="project" value="UniProtKB-KW"/>
</dbReference>
<dbReference type="InterPro" id="IPR023347">
    <property type="entry name" value="Lysozyme_dom_sf"/>
</dbReference>
<keyword evidence="5 6" id="KW-0326">Glycosidase</keyword>
<organism evidence="8 9">
    <name type="scientific">Roseibium polysiphoniae</name>
    <dbReference type="NCBI Taxonomy" id="2571221"/>
    <lineage>
        <taxon>Bacteria</taxon>
        <taxon>Pseudomonadati</taxon>
        <taxon>Pseudomonadota</taxon>
        <taxon>Alphaproteobacteria</taxon>
        <taxon>Hyphomicrobiales</taxon>
        <taxon>Stappiaceae</taxon>
        <taxon>Roseibium</taxon>
    </lineage>
</organism>
<dbReference type="HAMAP" id="MF_04110">
    <property type="entry name" value="ENDOLYSIN_T4"/>
    <property type="match status" value="1"/>
</dbReference>
<dbReference type="InterPro" id="IPR051018">
    <property type="entry name" value="Bacteriophage_GH24"/>
</dbReference>
<evidence type="ECO:0000256" key="7">
    <source>
        <dbReference type="SAM" id="Phobius"/>
    </source>
</evidence>
<reference evidence="8" key="1">
    <citation type="submission" date="2018-08" db="EMBL/GenBank/DDBJ databases">
        <authorList>
            <person name="Jin W."/>
            <person name="Wang H."/>
            <person name="Yang Y."/>
            <person name="Li M."/>
            <person name="Liu J."/>
        </authorList>
    </citation>
    <scope>NUCLEOTIDE SEQUENCE</scope>
    <source>
        <strain evidence="8">AESS21</strain>
    </source>
</reference>
<keyword evidence="4 6" id="KW-0378">Hydrolase</keyword>
<comment type="caution">
    <text evidence="8">The sequence shown here is derived from an EMBL/GenBank/DDBJ whole genome shotgun (WGS) entry which is preliminary data.</text>
</comment>
<keyword evidence="2 6" id="KW-0929">Antimicrobial</keyword>
<dbReference type="InterPro" id="IPR023346">
    <property type="entry name" value="Lysozyme-like_dom_sf"/>
</dbReference>
<evidence type="ECO:0000256" key="3">
    <source>
        <dbReference type="ARBA" id="ARBA00022638"/>
    </source>
</evidence>
<keyword evidence="7" id="KW-0812">Transmembrane</keyword>
<evidence type="ECO:0000256" key="1">
    <source>
        <dbReference type="ARBA" id="ARBA00000632"/>
    </source>
</evidence>
<keyword evidence="3 6" id="KW-0081">Bacteriolytic enzyme</keyword>
<dbReference type="InterPro" id="IPR002196">
    <property type="entry name" value="Glyco_hydro_24"/>
</dbReference>
<feature type="transmembrane region" description="Helical" evidence="7">
    <location>
        <begin position="26"/>
        <end position="49"/>
    </location>
</feature>
<protein>
    <recommendedName>
        <fullName evidence="6">Lysozyme</fullName>
        <ecNumber evidence="6">3.2.1.17</ecNumber>
    </recommendedName>
</protein>
<dbReference type="PANTHER" id="PTHR38107">
    <property type="match status" value="1"/>
</dbReference>
<dbReference type="Gene3D" id="1.10.530.40">
    <property type="match status" value="1"/>
</dbReference>
<dbReference type="Pfam" id="PF00959">
    <property type="entry name" value="Phage_lysozyme"/>
    <property type="match status" value="1"/>
</dbReference>
<evidence type="ECO:0000313" key="8">
    <source>
        <dbReference type="EMBL" id="MBS8259714.1"/>
    </source>
</evidence>
<name>A0A944CC25_9HYPH</name>